<organism evidence="5 6">
    <name type="scientific">Empedobacter falsenii</name>
    <dbReference type="NCBI Taxonomy" id="343874"/>
    <lineage>
        <taxon>Bacteria</taxon>
        <taxon>Pseudomonadati</taxon>
        <taxon>Bacteroidota</taxon>
        <taxon>Flavobacteriia</taxon>
        <taxon>Flavobacteriales</taxon>
        <taxon>Weeksellaceae</taxon>
        <taxon>Empedobacter</taxon>
    </lineage>
</organism>
<dbReference type="Proteomes" id="UP000254737">
    <property type="component" value="Unassembled WGS sequence"/>
</dbReference>
<dbReference type="InterPro" id="IPR011010">
    <property type="entry name" value="DNA_brk_join_enz"/>
</dbReference>
<dbReference type="InterPro" id="IPR050090">
    <property type="entry name" value="Tyrosine_recombinase_XerCD"/>
</dbReference>
<comment type="similarity">
    <text evidence="1">Belongs to the 'phage' integrase family.</text>
</comment>
<evidence type="ECO:0000313" key="6">
    <source>
        <dbReference type="Proteomes" id="UP000254737"/>
    </source>
</evidence>
<name>A0A376G282_9FLAO</name>
<dbReference type="GO" id="GO:0003677">
    <property type="term" value="F:DNA binding"/>
    <property type="evidence" value="ECO:0007669"/>
    <property type="project" value="UniProtKB-KW"/>
</dbReference>
<dbReference type="Gene3D" id="1.10.150.130">
    <property type="match status" value="1"/>
</dbReference>
<dbReference type="GO" id="GO:0006310">
    <property type="term" value="P:DNA recombination"/>
    <property type="evidence" value="ECO:0007669"/>
    <property type="project" value="UniProtKB-KW"/>
</dbReference>
<dbReference type="PROSITE" id="PS51898">
    <property type="entry name" value="TYR_RECOMBINASE"/>
    <property type="match status" value="1"/>
</dbReference>
<dbReference type="SUPFAM" id="SSF56349">
    <property type="entry name" value="DNA breaking-rejoining enzymes"/>
    <property type="match status" value="1"/>
</dbReference>
<sequence length="407" mass="47907">MILTEQLIPFGTKTERNRNIFRPMNYKFVPHNYVRKSDGKVTLLLDLSQDGKRHKEAVNDIYIDPKKWNPKKQRLSSKSNEDITINSILDEVENRILTIKNKYVRDGLILTIPQFIDEYTHFNSYIDFISFLDLCIEEDKKILRPNTIRQLESISTKLSSWRKQIPFYTIDEKFFKDYTKYCSDRENVPHTIQKNIKIIKKYLKRAKKKGIKFPIELDDIKIKKVASNRTDLTILEVRKLLSAFWGNYLSNTQHHALGLFLFSCYTGLRYQDLADFRLSKIYEDVIILRMNKVDEPLKIPLTPGARRIAYSIDWDKKMCYQVALKFLKLAAIKAKVFKHISFHVARHTFASNYVRTDGNITKLSKLLGHKNLATTMIYVHLNNTESDEHIYTLDNAYSYNNVQNKQS</sequence>
<dbReference type="PANTHER" id="PTHR30349">
    <property type="entry name" value="PHAGE INTEGRASE-RELATED"/>
    <property type="match status" value="1"/>
</dbReference>
<accession>A0A376G282</accession>
<dbReference type="CDD" id="cd01185">
    <property type="entry name" value="INTN1_C_like"/>
    <property type="match status" value="1"/>
</dbReference>
<reference evidence="5 6" key="1">
    <citation type="submission" date="2018-06" db="EMBL/GenBank/DDBJ databases">
        <authorList>
            <consortium name="Pathogen Informatics"/>
            <person name="Doyle S."/>
        </authorList>
    </citation>
    <scope>NUCLEOTIDE SEQUENCE [LARGE SCALE GENOMIC DNA]</scope>
    <source>
        <strain evidence="5 6">NCTC13456</strain>
    </source>
</reference>
<evidence type="ECO:0000256" key="1">
    <source>
        <dbReference type="ARBA" id="ARBA00008857"/>
    </source>
</evidence>
<dbReference type="Pfam" id="PF13102">
    <property type="entry name" value="Phage_int_SAM_5"/>
    <property type="match status" value="1"/>
</dbReference>
<dbReference type="InterPro" id="IPR013762">
    <property type="entry name" value="Integrase-like_cat_sf"/>
</dbReference>
<dbReference type="Pfam" id="PF17293">
    <property type="entry name" value="Arm-DNA-bind_5"/>
    <property type="match status" value="1"/>
</dbReference>
<evidence type="ECO:0000313" key="5">
    <source>
        <dbReference type="EMBL" id="STD53117.1"/>
    </source>
</evidence>
<dbReference type="PANTHER" id="PTHR30349:SF64">
    <property type="entry name" value="PROPHAGE INTEGRASE INTD-RELATED"/>
    <property type="match status" value="1"/>
</dbReference>
<dbReference type="AlphaFoldDB" id="A0A376G282"/>
<protein>
    <submittedName>
        <fullName evidence="5">Tyrosine recombinase XerC</fullName>
    </submittedName>
</protein>
<proteinExistence type="inferred from homology"/>
<evidence type="ECO:0000256" key="3">
    <source>
        <dbReference type="ARBA" id="ARBA00023172"/>
    </source>
</evidence>
<dbReference type="Pfam" id="PF00589">
    <property type="entry name" value="Phage_integrase"/>
    <property type="match status" value="1"/>
</dbReference>
<dbReference type="RefSeq" id="WP_114998283.1">
    <property type="nucleotide sequence ID" value="NZ_UFXS01000001.1"/>
</dbReference>
<evidence type="ECO:0000256" key="2">
    <source>
        <dbReference type="ARBA" id="ARBA00023125"/>
    </source>
</evidence>
<dbReference type="EMBL" id="UFXS01000001">
    <property type="protein sequence ID" value="STD53117.1"/>
    <property type="molecule type" value="Genomic_DNA"/>
</dbReference>
<dbReference type="InterPro" id="IPR025269">
    <property type="entry name" value="SAM-like_dom"/>
</dbReference>
<dbReference type="InterPro" id="IPR002104">
    <property type="entry name" value="Integrase_catalytic"/>
</dbReference>
<keyword evidence="2" id="KW-0238">DNA-binding</keyword>
<gene>
    <name evidence="5" type="primary">xerC_1</name>
    <name evidence="5" type="ORF">NCTC13456_00327</name>
</gene>
<dbReference type="InterPro" id="IPR010998">
    <property type="entry name" value="Integrase_recombinase_N"/>
</dbReference>
<evidence type="ECO:0000259" key="4">
    <source>
        <dbReference type="PROSITE" id="PS51898"/>
    </source>
</evidence>
<keyword evidence="3" id="KW-0233">DNA recombination</keyword>
<dbReference type="InterPro" id="IPR035386">
    <property type="entry name" value="Arm-DNA-bind_5"/>
</dbReference>
<dbReference type="GO" id="GO:0015074">
    <property type="term" value="P:DNA integration"/>
    <property type="evidence" value="ECO:0007669"/>
    <property type="project" value="InterPro"/>
</dbReference>
<dbReference type="Gene3D" id="1.10.443.10">
    <property type="entry name" value="Intergrase catalytic core"/>
    <property type="match status" value="1"/>
</dbReference>
<feature type="domain" description="Tyr recombinase" evidence="4">
    <location>
        <begin position="227"/>
        <end position="392"/>
    </location>
</feature>